<dbReference type="GO" id="GO:0004934">
    <property type="term" value="F:mating-type alpha-factor pheromone receptor activity"/>
    <property type="evidence" value="ECO:0007669"/>
    <property type="project" value="InterPro"/>
</dbReference>
<evidence type="ECO:0000256" key="7">
    <source>
        <dbReference type="ARBA" id="ARBA00023136"/>
    </source>
</evidence>
<dbReference type="PRINTS" id="PR00899">
    <property type="entry name" value="GPCRSTE3"/>
</dbReference>
<evidence type="ECO:0000256" key="2">
    <source>
        <dbReference type="ARBA" id="ARBA00011085"/>
    </source>
</evidence>
<dbReference type="InterPro" id="IPR001499">
    <property type="entry name" value="GPCR_STE3"/>
</dbReference>
<keyword evidence="8 12" id="KW-0675">Receptor</keyword>
<keyword evidence="5 11" id="KW-1133">Transmembrane helix</keyword>
<dbReference type="Proteomes" id="UP000256964">
    <property type="component" value="Unassembled WGS sequence"/>
</dbReference>
<accession>A0A371CJM4</accession>
<protein>
    <submittedName>
        <fullName evidence="12">Fungal pheromoneG-protein-coupled receptor</fullName>
    </submittedName>
</protein>
<dbReference type="InterPro" id="IPR000481">
    <property type="entry name" value="GPCR_Pheromne_B_alpha_rcpt"/>
</dbReference>
<dbReference type="STRING" id="139420.A0A371CJM4"/>
<feature type="transmembrane region" description="Helical" evidence="11">
    <location>
        <begin position="277"/>
        <end position="294"/>
    </location>
</feature>
<keyword evidence="9" id="KW-0807">Transducer</keyword>
<keyword evidence="3" id="KW-0589">Pheromone response</keyword>
<feature type="transmembrane region" description="Helical" evidence="11">
    <location>
        <begin position="12"/>
        <end position="31"/>
    </location>
</feature>
<proteinExistence type="inferred from homology"/>
<dbReference type="EMBL" id="KZ857553">
    <property type="protein sequence ID" value="RDX40478.1"/>
    <property type="molecule type" value="Genomic_DNA"/>
</dbReference>
<dbReference type="Pfam" id="PF02076">
    <property type="entry name" value="STE3"/>
    <property type="match status" value="1"/>
</dbReference>
<feature type="transmembrane region" description="Helical" evidence="11">
    <location>
        <begin position="116"/>
        <end position="137"/>
    </location>
</feature>
<evidence type="ECO:0000256" key="1">
    <source>
        <dbReference type="ARBA" id="ARBA00004141"/>
    </source>
</evidence>
<keyword evidence="4 11" id="KW-0812">Transmembrane</keyword>
<dbReference type="GO" id="GO:0000750">
    <property type="term" value="P:pheromone-dependent signal transduction involved in conjugation with cellular fusion"/>
    <property type="evidence" value="ECO:0007669"/>
    <property type="project" value="TreeGrafter"/>
</dbReference>
<evidence type="ECO:0000256" key="3">
    <source>
        <dbReference type="ARBA" id="ARBA00022507"/>
    </source>
</evidence>
<feature type="transmembrane region" description="Helical" evidence="11">
    <location>
        <begin position="38"/>
        <end position="59"/>
    </location>
</feature>
<feature type="transmembrane region" description="Helical" evidence="11">
    <location>
        <begin position="79"/>
        <end position="96"/>
    </location>
</feature>
<comment type="subcellular location">
    <subcellularLocation>
        <location evidence="1">Membrane</location>
        <topology evidence="1">Multi-pass membrane protein</topology>
    </subcellularLocation>
</comment>
<sequence length="444" mass="49997">MAVPWLVQVDINAAFSLLGFILISVPLYWHLEAWNVGCVLYIFWMGGQCLIQFINMMIWRNNAINVVPVWCDITTRFTIASGLGVCCASLVINRRLYHIANVSAVSMSRADKRRNLLTDLLIGLGIPVVGVALYWFYQGHRFDILEGIGCIEEYPNTFLAYLLYVCWPIPIGLVSATYCTLTLRAFFHRRQQFNELMASNNNLSFNRYFRLMGLAAIEILFTIPLTIYNIVENLRVAPIYEYRGLADLHYRFSRVNSMSAIAWRASPELIKVMNFRVWAPIGCAILFFCFFGLAEEARRHYKLALSSVAKRVGITTMDRSGTGFSSTGSKSGFGRATIPTFVQRNTRRDSMDSFSDRLSTNISISDIEEKTPYSPSDSTAGSSTFISSPVDSEKGKADLVPLPVATNVPIIDFPKPPRVHNPHSPMRQEADVPSSVRHHSLDMV</sequence>
<comment type="similarity">
    <text evidence="2">Belongs to the G-protein coupled receptor 4 family.</text>
</comment>
<evidence type="ECO:0000256" key="11">
    <source>
        <dbReference type="SAM" id="Phobius"/>
    </source>
</evidence>
<dbReference type="PANTHER" id="PTHR28097:SF1">
    <property type="entry name" value="PHEROMONE A FACTOR RECEPTOR"/>
    <property type="match status" value="1"/>
</dbReference>
<evidence type="ECO:0000256" key="4">
    <source>
        <dbReference type="ARBA" id="ARBA00022692"/>
    </source>
</evidence>
<evidence type="ECO:0000313" key="13">
    <source>
        <dbReference type="Proteomes" id="UP000256964"/>
    </source>
</evidence>
<evidence type="ECO:0000256" key="8">
    <source>
        <dbReference type="ARBA" id="ARBA00023170"/>
    </source>
</evidence>
<dbReference type="CDD" id="cd14966">
    <property type="entry name" value="7tmD_STE3"/>
    <property type="match status" value="1"/>
</dbReference>
<feature type="region of interest" description="Disordered" evidence="10">
    <location>
        <begin position="413"/>
        <end position="444"/>
    </location>
</feature>
<dbReference type="AlphaFoldDB" id="A0A371CJM4"/>
<evidence type="ECO:0000313" key="12">
    <source>
        <dbReference type="EMBL" id="RDX40478.1"/>
    </source>
</evidence>
<dbReference type="PRINTS" id="PR00901">
    <property type="entry name" value="PHEROMONEBAR"/>
</dbReference>
<dbReference type="GO" id="GO:0005886">
    <property type="term" value="C:plasma membrane"/>
    <property type="evidence" value="ECO:0007669"/>
    <property type="project" value="TreeGrafter"/>
</dbReference>
<gene>
    <name evidence="12" type="ORF">OH76DRAFT_1366169</name>
</gene>
<feature type="compositionally biased region" description="Polar residues" evidence="10">
    <location>
        <begin position="373"/>
        <end position="390"/>
    </location>
</feature>
<keyword evidence="7 11" id="KW-0472">Membrane</keyword>
<evidence type="ECO:0000256" key="6">
    <source>
        <dbReference type="ARBA" id="ARBA00023040"/>
    </source>
</evidence>
<organism evidence="12 13">
    <name type="scientific">Lentinus brumalis</name>
    <dbReference type="NCBI Taxonomy" id="2498619"/>
    <lineage>
        <taxon>Eukaryota</taxon>
        <taxon>Fungi</taxon>
        <taxon>Dikarya</taxon>
        <taxon>Basidiomycota</taxon>
        <taxon>Agaricomycotina</taxon>
        <taxon>Agaricomycetes</taxon>
        <taxon>Polyporales</taxon>
        <taxon>Polyporaceae</taxon>
        <taxon>Lentinus</taxon>
    </lineage>
</organism>
<name>A0A371CJM4_9APHY</name>
<dbReference type="OrthoDB" id="2874149at2759"/>
<keyword evidence="6" id="KW-0297">G-protein coupled receptor</keyword>
<reference evidence="12 13" key="1">
    <citation type="journal article" date="2018" name="Biotechnol. Biofuels">
        <title>Integrative visual omics of the white-rot fungus Polyporus brumalis exposes the biotechnological potential of its oxidative enzymes for delignifying raw plant biomass.</title>
        <authorList>
            <person name="Miyauchi S."/>
            <person name="Rancon A."/>
            <person name="Drula E."/>
            <person name="Hage H."/>
            <person name="Chaduli D."/>
            <person name="Favel A."/>
            <person name="Grisel S."/>
            <person name="Henrissat B."/>
            <person name="Herpoel-Gimbert I."/>
            <person name="Ruiz-Duenas F.J."/>
            <person name="Chevret D."/>
            <person name="Hainaut M."/>
            <person name="Lin J."/>
            <person name="Wang M."/>
            <person name="Pangilinan J."/>
            <person name="Lipzen A."/>
            <person name="Lesage-Meessen L."/>
            <person name="Navarro D."/>
            <person name="Riley R."/>
            <person name="Grigoriev I.V."/>
            <person name="Zhou S."/>
            <person name="Raouche S."/>
            <person name="Rosso M.N."/>
        </authorList>
    </citation>
    <scope>NUCLEOTIDE SEQUENCE [LARGE SCALE GENOMIC DNA]</scope>
    <source>
        <strain evidence="12 13">BRFM 1820</strain>
    </source>
</reference>
<dbReference type="PANTHER" id="PTHR28097">
    <property type="entry name" value="PHEROMONE A FACTOR RECEPTOR"/>
    <property type="match status" value="1"/>
</dbReference>
<evidence type="ECO:0000256" key="9">
    <source>
        <dbReference type="ARBA" id="ARBA00023224"/>
    </source>
</evidence>
<feature type="transmembrane region" description="Helical" evidence="11">
    <location>
        <begin position="208"/>
        <end position="231"/>
    </location>
</feature>
<evidence type="ECO:0000256" key="5">
    <source>
        <dbReference type="ARBA" id="ARBA00022989"/>
    </source>
</evidence>
<feature type="region of interest" description="Disordered" evidence="10">
    <location>
        <begin position="366"/>
        <end position="392"/>
    </location>
</feature>
<feature type="transmembrane region" description="Helical" evidence="11">
    <location>
        <begin position="161"/>
        <end position="187"/>
    </location>
</feature>
<keyword evidence="13" id="KW-1185">Reference proteome</keyword>
<evidence type="ECO:0000256" key="10">
    <source>
        <dbReference type="SAM" id="MobiDB-lite"/>
    </source>
</evidence>